<keyword evidence="4" id="KW-1185">Reference proteome</keyword>
<sequence>MRIAFWRVDFAAAGPGAALAAILARRPHTVAMAQVIAGLAPDILVLSGVDYDPRGHTSAALNALIAAQGYDLPHTFAPTPNAGMPSGVDLNGDGMAHGADDAHGYGAYAGARALLLLSRYPLATDRLRDFTQMLWRDLPGAMLFTGATPEQLAVHRLSSIAHVALPVLLPNGADLWLLAYHAGPPLFGNHPDRNRNRNHDESAFWSHWLSGELADKPPLGPFVLAGGSNLDPFDGDGLSEAMRRLLAHPRLQDPRPTSPGGAATANADHIGPAEQDTAAWDEKQGNLRVSYVLPSSDMTVLGSGVLWPLPGTPLDDLLTATGSAHKPVWLDLSLN</sequence>
<evidence type="ECO:0000256" key="1">
    <source>
        <dbReference type="SAM" id="SignalP"/>
    </source>
</evidence>
<keyword evidence="3" id="KW-0540">Nuclease</keyword>
<proteinExistence type="predicted"/>
<feature type="chain" id="PRO_5045869803" evidence="1">
    <location>
        <begin position="21"/>
        <end position="335"/>
    </location>
</feature>
<name>A0ABP2BUB8_9RHOB</name>
<protein>
    <submittedName>
        <fullName evidence="3">Endonuclease/Exonuclease/phosphatase family protein</fullName>
    </submittedName>
</protein>
<evidence type="ECO:0000313" key="3">
    <source>
        <dbReference type="EMBL" id="CUX79754.1"/>
    </source>
</evidence>
<keyword evidence="3" id="KW-0378">Hydrolase</keyword>
<dbReference type="InterPro" id="IPR005135">
    <property type="entry name" value="Endo/exonuclease/phosphatase"/>
</dbReference>
<comment type="caution">
    <text evidence="3">The sequence shown here is derived from an EMBL/GenBank/DDBJ whole genome shotgun (WGS) entry which is preliminary data.</text>
</comment>
<reference evidence="3 4" key="1">
    <citation type="submission" date="2016-01" db="EMBL/GenBank/DDBJ databases">
        <authorList>
            <person name="Varghese N."/>
        </authorList>
    </citation>
    <scope>NUCLEOTIDE SEQUENCE [LARGE SCALE GENOMIC DNA]</scope>
    <source>
        <strain evidence="3 4">HL-91</strain>
    </source>
</reference>
<dbReference type="EMBL" id="FBYC01000001">
    <property type="protein sequence ID" value="CUX79754.1"/>
    <property type="molecule type" value="Genomic_DNA"/>
</dbReference>
<dbReference type="InterPro" id="IPR036691">
    <property type="entry name" value="Endo/exonu/phosph_ase_sf"/>
</dbReference>
<feature type="domain" description="Endonuclease/exonuclease/phosphatase" evidence="2">
    <location>
        <begin position="24"/>
        <end position="321"/>
    </location>
</feature>
<dbReference type="Proteomes" id="UP000182045">
    <property type="component" value="Unassembled WGS sequence"/>
</dbReference>
<dbReference type="Pfam" id="PF03372">
    <property type="entry name" value="Exo_endo_phos"/>
    <property type="match status" value="1"/>
</dbReference>
<dbReference type="RefSeq" id="WP_082700055.1">
    <property type="nucleotide sequence ID" value="NZ_FBYC01000001.1"/>
</dbReference>
<feature type="signal peptide" evidence="1">
    <location>
        <begin position="1"/>
        <end position="20"/>
    </location>
</feature>
<gene>
    <name evidence="3" type="ORF">Ga0058931_0441</name>
</gene>
<dbReference type="Gene3D" id="3.60.10.10">
    <property type="entry name" value="Endonuclease/exonuclease/phosphatase"/>
    <property type="match status" value="1"/>
</dbReference>
<dbReference type="SUPFAM" id="SSF56219">
    <property type="entry name" value="DNase I-like"/>
    <property type="match status" value="1"/>
</dbReference>
<organism evidence="3 4">
    <name type="scientific">Roseibaca calidilacus</name>
    <dbReference type="NCBI Taxonomy" id="1666912"/>
    <lineage>
        <taxon>Bacteria</taxon>
        <taxon>Pseudomonadati</taxon>
        <taxon>Pseudomonadota</taxon>
        <taxon>Alphaproteobacteria</taxon>
        <taxon>Rhodobacterales</taxon>
        <taxon>Paracoccaceae</taxon>
        <taxon>Roseinatronobacter</taxon>
    </lineage>
</organism>
<keyword evidence="3" id="KW-0255">Endonuclease</keyword>
<keyword evidence="1" id="KW-0732">Signal</keyword>
<dbReference type="GO" id="GO:0004519">
    <property type="term" value="F:endonuclease activity"/>
    <property type="evidence" value="ECO:0007669"/>
    <property type="project" value="UniProtKB-KW"/>
</dbReference>
<evidence type="ECO:0000313" key="4">
    <source>
        <dbReference type="Proteomes" id="UP000182045"/>
    </source>
</evidence>
<accession>A0ABP2BUB8</accession>
<evidence type="ECO:0000259" key="2">
    <source>
        <dbReference type="Pfam" id="PF03372"/>
    </source>
</evidence>